<proteinExistence type="inferred from homology"/>
<evidence type="ECO:0000313" key="10">
    <source>
        <dbReference type="EMBL" id="MBO8425892.1"/>
    </source>
</evidence>
<comment type="caution">
    <text evidence="10">The sequence shown here is derived from an EMBL/GenBank/DDBJ whole genome shotgun (WGS) entry which is preliminary data.</text>
</comment>
<gene>
    <name evidence="9 10" type="primary">cas2</name>
    <name evidence="10" type="ORF">IAC61_01045</name>
</gene>
<evidence type="ECO:0000313" key="11">
    <source>
        <dbReference type="Proteomes" id="UP000823634"/>
    </source>
</evidence>
<dbReference type="AlphaFoldDB" id="A0A9D9DFH7"/>
<keyword evidence="4 9" id="KW-0479">Metal-binding</keyword>
<reference evidence="10" key="1">
    <citation type="submission" date="2020-10" db="EMBL/GenBank/DDBJ databases">
        <authorList>
            <person name="Gilroy R."/>
        </authorList>
    </citation>
    <scope>NUCLEOTIDE SEQUENCE</scope>
    <source>
        <strain evidence="10">17113</strain>
    </source>
</reference>
<dbReference type="GO" id="GO:0051607">
    <property type="term" value="P:defense response to virus"/>
    <property type="evidence" value="ECO:0007669"/>
    <property type="project" value="UniProtKB-UniRule"/>
</dbReference>
<comment type="subunit">
    <text evidence="9">Homodimer, forms a heterotetramer with a Cas1 homodimer.</text>
</comment>
<evidence type="ECO:0000256" key="8">
    <source>
        <dbReference type="ARBA" id="ARBA00023118"/>
    </source>
</evidence>
<accession>A0A9D9DFH7</accession>
<keyword evidence="5 9" id="KW-0255">Endonuclease</keyword>
<comment type="cofactor">
    <cofactor evidence="1 9">
        <name>Mg(2+)</name>
        <dbReference type="ChEBI" id="CHEBI:18420"/>
    </cofactor>
</comment>
<dbReference type="InterPro" id="IPR019199">
    <property type="entry name" value="Virulence_VapD/CRISPR_Cas2"/>
</dbReference>
<dbReference type="InterPro" id="IPR021127">
    <property type="entry name" value="CRISPR_associated_Cas2"/>
</dbReference>
<dbReference type="NCBIfam" id="TIGR01573">
    <property type="entry name" value="cas2"/>
    <property type="match status" value="1"/>
</dbReference>
<evidence type="ECO:0000256" key="2">
    <source>
        <dbReference type="ARBA" id="ARBA00009959"/>
    </source>
</evidence>
<evidence type="ECO:0000256" key="3">
    <source>
        <dbReference type="ARBA" id="ARBA00022722"/>
    </source>
</evidence>
<keyword evidence="8 9" id="KW-0051">Antiviral defense</keyword>
<evidence type="ECO:0000256" key="6">
    <source>
        <dbReference type="ARBA" id="ARBA00022801"/>
    </source>
</evidence>
<dbReference type="GO" id="GO:0016787">
    <property type="term" value="F:hydrolase activity"/>
    <property type="evidence" value="ECO:0007669"/>
    <property type="project" value="UniProtKB-KW"/>
</dbReference>
<evidence type="ECO:0000256" key="4">
    <source>
        <dbReference type="ARBA" id="ARBA00022723"/>
    </source>
</evidence>
<organism evidence="10 11">
    <name type="scientific">Candidatus Alloenteromonas pullistercoris</name>
    <dbReference type="NCBI Taxonomy" id="2840785"/>
    <lineage>
        <taxon>Bacteria</taxon>
        <taxon>Bacillati</taxon>
        <taxon>Bacillota</taxon>
        <taxon>Bacillota incertae sedis</taxon>
        <taxon>Candidatus Alloenteromonas</taxon>
    </lineage>
</organism>
<dbReference type="GO" id="GO:0043571">
    <property type="term" value="P:maintenance of CRISPR repeat elements"/>
    <property type="evidence" value="ECO:0007669"/>
    <property type="project" value="UniProtKB-UniRule"/>
</dbReference>
<keyword evidence="7 9" id="KW-0460">Magnesium</keyword>
<keyword evidence="3 9" id="KW-0540">Nuclease</keyword>
<evidence type="ECO:0000256" key="9">
    <source>
        <dbReference type="HAMAP-Rule" id="MF_01471"/>
    </source>
</evidence>
<keyword evidence="6 9" id="KW-0378">Hydrolase</keyword>
<comment type="similarity">
    <text evidence="2 9">Belongs to the CRISPR-associated endoribonuclease Cas2 protein family.</text>
</comment>
<feature type="binding site" evidence="9">
    <location>
        <position position="8"/>
    </location>
    <ligand>
        <name>Mg(2+)</name>
        <dbReference type="ChEBI" id="CHEBI:18420"/>
        <note>catalytic</note>
    </ligand>
</feature>
<reference evidence="10" key="2">
    <citation type="journal article" date="2021" name="PeerJ">
        <title>Extensive microbial diversity within the chicken gut microbiome revealed by metagenomics and culture.</title>
        <authorList>
            <person name="Gilroy R."/>
            <person name="Ravi A."/>
            <person name="Getino M."/>
            <person name="Pursley I."/>
            <person name="Horton D.L."/>
            <person name="Alikhan N.F."/>
            <person name="Baker D."/>
            <person name="Gharbi K."/>
            <person name="Hall N."/>
            <person name="Watson M."/>
            <person name="Adriaenssens E.M."/>
            <person name="Foster-Nyarko E."/>
            <person name="Jarju S."/>
            <person name="Secka A."/>
            <person name="Antonio M."/>
            <person name="Oren A."/>
            <person name="Chaudhuri R.R."/>
            <person name="La Ragione R."/>
            <person name="Hildebrand F."/>
            <person name="Pallen M.J."/>
        </authorList>
    </citation>
    <scope>NUCLEOTIDE SEQUENCE</scope>
    <source>
        <strain evidence="10">17113</strain>
    </source>
</reference>
<dbReference type="GO" id="GO:0004521">
    <property type="term" value="F:RNA endonuclease activity"/>
    <property type="evidence" value="ECO:0007669"/>
    <property type="project" value="InterPro"/>
</dbReference>
<dbReference type="Proteomes" id="UP000823634">
    <property type="component" value="Unassembled WGS sequence"/>
</dbReference>
<dbReference type="EC" id="3.1.-.-" evidence="9"/>
<evidence type="ECO:0000256" key="1">
    <source>
        <dbReference type="ARBA" id="ARBA00001946"/>
    </source>
</evidence>
<evidence type="ECO:0000256" key="5">
    <source>
        <dbReference type="ARBA" id="ARBA00022759"/>
    </source>
</evidence>
<dbReference type="HAMAP" id="MF_01471">
    <property type="entry name" value="Cas2"/>
    <property type="match status" value="1"/>
</dbReference>
<sequence length="102" mass="12193">MRLLVLFDMPVEKAAQRKEYVRFRKKIMDDGFMMLQFSVYSRYCNNDSDAEKHIKRVKELKPKYGNIRILKVTENQFESMILVQGEKTAQERLETDEQLTVI</sequence>
<name>A0A9D9DFH7_9FIRM</name>
<dbReference type="EMBL" id="JADINA010000008">
    <property type="protein sequence ID" value="MBO8425892.1"/>
    <property type="molecule type" value="Genomic_DNA"/>
</dbReference>
<protein>
    <recommendedName>
        <fullName evidence="9">CRISPR-associated endoribonuclease Cas2</fullName>
        <ecNumber evidence="9">3.1.-.-</ecNumber>
    </recommendedName>
</protein>
<comment type="function">
    <text evidence="9">CRISPR (clustered regularly interspaced short palindromic repeat), is an adaptive immune system that provides protection against mobile genetic elements (viruses, transposable elements and conjugative plasmids). CRISPR clusters contain sequences complementary to antecedent mobile elements and target invading nucleic acids. CRISPR clusters are transcribed and processed into CRISPR RNA (crRNA). Functions as a ssRNA-specific endoribonuclease. Involved in the integration of spacer DNA into the CRISPR cassette.</text>
</comment>
<dbReference type="GO" id="GO:0046872">
    <property type="term" value="F:metal ion binding"/>
    <property type="evidence" value="ECO:0007669"/>
    <property type="project" value="UniProtKB-UniRule"/>
</dbReference>
<dbReference type="Pfam" id="PF09827">
    <property type="entry name" value="CRISPR_Cas2"/>
    <property type="match status" value="1"/>
</dbReference>
<dbReference type="SUPFAM" id="SSF143430">
    <property type="entry name" value="TTP0101/SSO1404-like"/>
    <property type="match status" value="1"/>
</dbReference>
<evidence type="ECO:0000256" key="7">
    <source>
        <dbReference type="ARBA" id="ARBA00022842"/>
    </source>
</evidence>